<feature type="non-terminal residue" evidence="3">
    <location>
        <position position="1"/>
    </location>
</feature>
<reference evidence="3 4" key="1">
    <citation type="submission" date="2016-02" db="EMBL/GenBank/DDBJ databases">
        <title>Genome analysis of coral dinoflagellate symbionts highlights evolutionary adaptations to a symbiotic lifestyle.</title>
        <authorList>
            <person name="Aranda M."/>
            <person name="Li Y."/>
            <person name="Liew Y.J."/>
            <person name="Baumgarten S."/>
            <person name="Simakov O."/>
            <person name="Wilson M."/>
            <person name="Piel J."/>
            <person name="Ashoor H."/>
            <person name="Bougouffa S."/>
            <person name="Bajic V.B."/>
            <person name="Ryu T."/>
            <person name="Ravasi T."/>
            <person name="Bayer T."/>
            <person name="Micklem G."/>
            <person name="Kim H."/>
            <person name="Bhak J."/>
            <person name="Lajeunesse T.C."/>
            <person name="Voolstra C.R."/>
        </authorList>
    </citation>
    <scope>NUCLEOTIDE SEQUENCE [LARGE SCALE GENOMIC DNA]</scope>
    <source>
        <strain evidence="3 4">CCMP2467</strain>
    </source>
</reference>
<dbReference type="InterPro" id="IPR000008">
    <property type="entry name" value="C2_dom"/>
</dbReference>
<proteinExistence type="predicted"/>
<evidence type="ECO:0000313" key="4">
    <source>
        <dbReference type="Proteomes" id="UP000186817"/>
    </source>
</evidence>
<protein>
    <submittedName>
        <fullName evidence="3">Extended synaptotagmin-3</fullName>
    </submittedName>
</protein>
<feature type="region of interest" description="Disordered" evidence="1">
    <location>
        <begin position="964"/>
        <end position="1001"/>
    </location>
</feature>
<dbReference type="PROSITE" id="PS50004">
    <property type="entry name" value="C2"/>
    <property type="match status" value="1"/>
</dbReference>
<dbReference type="PANTHER" id="PTHR45761">
    <property type="entry name" value="EXTENDED SYNAPTOTAGMIN-LIKE PROTEIN 2, ISOFORM C"/>
    <property type="match status" value="1"/>
</dbReference>
<evidence type="ECO:0000313" key="3">
    <source>
        <dbReference type="EMBL" id="OLP75557.1"/>
    </source>
</evidence>
<name>A0A1Q9BXZ8_SYMMI</name>
<feature type="compositionally biased region" description="Basic and acidic residues" evidence="1">
    <location>
        <begin position="1120"/>
        <end position="1156"/>
    </location>
</feature>
<gene>
    <name evidence="3" type="primary">esyt3</name>
    <name evidence="3" type="ORF">AK812_SmicGene44627</name>
</gene>
<dbReference type="InterPro" id="IPR051634">
    <property type="entry name" value="Extended_Synaptotagmin"/>
</dbReference>
<feature type="region of interest" description="Disordered" evidence="1">
    <location>
        <begin position="670"/>
        <end position="697"/>
    </location>
</feature>
<dbReference type="Proteomes" id="UP000186817">
    <property type="component" value="Unassembled WGS sequence"/>
</dbReference>
<evidence type="ECO:0000259" key="2">
    <source>
        <dbReference type="PROSITE" id="PS50004"/>
    </source>
</evidence>
<sequence>ALACIGRCCLGAVPKGHVPKQIAWRPVALAVAFCAFFCDAAAARIFESRSRWLTVASANFLAAVACASFPQSSRRPPPLSEWAEGYAGLRDLRLGRQRLDSRDSRDSRLRAGVVGGLRRLSARFLPARKKDLLDPAFVNCILAELWPSLRGMLEEDVVKGEFQQILQNVTAALKFDRICLGPEPLKVLSLSMVPATTTERAITIAAEVEFCGKDVDLTLSLTLGRLVGLSVSVNRFSLRGSLLLSFRYLTPHLPLTQGLTIAFVNPPAVDLSLRTPAGSLPFLPERARQALIALVDSTLARDLVLPNRLPLPFGTLWPLERLQHARPEGVLFCRVLGACGVTAERSSFGAERAVRCCLSLGAATWRSVAAHSEDGELIWDEQPTFVVDAFSSQELRIALHECHTFSDRQSGQVKALPLEELVERSKHQHMPSWALQAAGSASGSLGSPQILLSAIFHPVSRQRASFDKKLGSLVMITVDCARRIPDAFAGRRLAVRAFLATRGRPANGDRPAIQSYSLRASYVLPLHAATGILERLLLCNFAAAPTSSLGDSSDEDPHGTKPYQGYLKSEEARWRDRLSNLWSLLSAEGRDLAEWLDSDRAGCIKSIALILDLPVWAEQRLGEVMDEMRQAQFAARRVWARRRGTAEAPVTVTRALECCWRQQLRLVASSPAGAARTHEEEEEEEQEEKQEEEGTPQKVLFKTRMGLHLQFDANPDLDQWLHSNVQHDEDTGEHVKHTGERLTEAEQASYTQYQQIHESRCWLGDAADKLSHITDKYMPLIADESRVFVIRFPEQAPRLLKKARKVRRKVKAKQKGGANNLQRGGISNCQSFTVLYLSQFFVNGKSVTLQLCGGPGPCKIFFRFLLAGEITVLCIEDSLNCAIKPTDADRTELAHWVGEIKTSKSVILLPGDIAMTAYAEGDGGGERCRLCRCNDGTCTVGLRKVRNRLDPQCRLHGVTSQANVPIARAKQQSGEAAESSRAKQSGEAAQSSRASSIRPLSEMTGFETRRGLMLQNNPEPGDEWINRTIVKAYGSYLRRHHVRNKVGKRADKLVRIVDKYLPLQADETRAYVCRFPEQAESLLKRVKKIRKRLRASNGKDHGYTTQPSSTTTGKAAKKRKGEEKTPEVKTEVKAETLDEHAVGSTGEHVKKDRSRFVDKRLRRDHATDDSPPDWGEAPTRMCKKLEATNNGHEGMLGDPLIGGLAQASLRRGTRPTDT</sequence>
<comment type="caution">
    <text evidence="3">The sequence shown here is derived from an EMBL/GenBank/DDBJ whole genome shotgun (WGS) entry which is preliminary data.</text>
</comment>
<dbReference type="OrthoDB" id="432004at2759"/>
<feature type="region of interest" description="Disordered" evidence="1">
    <location>
        <begin position="1189"/>
        <end position="1218"/>
    </location>
</feature>
<accession>A0A1Q9BXZ8</accession>
<organism evidence="3 4">
    <name type="scientific">Symbiodinium microadriaticum</name>
    <name type="common">Dinoflagellate</name>
    <name type="synonym">Zooxanthella microadriatica</name>
    <dbReference type="NCBI Taxonomy" id="2951"/>
    <lineage>
        <taxon>Eukaryota</taxon>
        <taxon>Sar</taxon>
        <taxon>Alveolata</taxon>
        <taxon>Dinophyceae</taxon>
        <taxon>Suessiales</taxon>
        <taxon>Symbiodiniaceae</taxon>
        <taxon>Symbiodinium</taxon>
    </lineage>
</organism>
<feature type="domain" description="C2" evidence="2">
    <location>
        <begin position="312"/>
        <end position="434"/>
    </location>
</feature>
<evidence type="ECO:0000256" key="1">
    <source>
        <dbReference type="SAM" id="MobiDB-lite"/>
    </source>
</evidence>
<keyword evidence="4" id="KW-1185">Reference proteome</keyword>
<dbReference type="EMBL" id="LSRX01002407">
    <property type="protein sequence ID" value="OLP75557.1"/>
    <property type="molecule type" value="Genomic_DNA"/>
</dbReference>
<dbReference type="AlphaFoldDB" id="A0A1Q9BXZ8"/>
<feature type="compositionally biased region" description="Acidic residues" evidence="1">
    <location>
        <begin position="680"/>
        <end position="694"/>
    </location>
</feature>
<dbReference type="PANTHER" id="PTHR45761:SF1">
    <property type="entry name" value="EXTENDED SYNAPTOTAGMIN-LIKE PROTEIN 2, ISOFORM C"/>
    <property type="match status" value="1"/>
</dbReference>
<feature type="region of interest" description="Disordered" evidence="1">
    <location>
        <begin position="1092"/>
        <end position="1156"/>
    </location>
</feature>